<evidence type="ECO:0000313" key="2">
    <source>
        <dbReference type="EMBL" id="AFU62241.1"/>
    </source>
</evidence>
<reference evidence="2 3" key="1">
    <citation type="submission" date="2012-06" db="EMBL/GenBank/DDBJ databases">
        <authorList>
            <person name="Smith M.C.M."/>
            <person name="Hendrix R."/>
            <person name="Hatfull G.F."/>
        </authorList>
    </citation>
    <scope>NUCLEOTIDE SEQUENCE [LARGE SCALE GENOMIC DNA]</scope>
</reference>
<dbReference type="EMBL" id="JX182372">
    <property type="protein sequence ID" value="AFU62241.1"/>
    <property type="molecule type" value="Genomic_DNA"/>
</dbReference>
<evidence type="ECO:0000256" key="1">
    <source>
        <dbReference type="SAM" id="MobiDB-lite"/>
    </source>
</evidence>
<proteinExistence type="predicted"/>
<feature type="compositionally biased region" description="Basic and acidic residues" evidence="1">
    <location>
        <begin position="1"/>
        <end position="14"/>
    </location>
</feature>
<protein>
    <submittedName>
        <fullName evidence="2">Uncharacterized protein</fullName>
    </submittedName>
</protein>
<feature type="region of interest" description="Disordered" evidence="1">
    <location>
        <begin position="1"/>
        <end position="46"/>
    </location>
</feature>
<dbReference type="Proteomes" id="UP000008669">
    <property type="component" value="Segment"/>
</dbReference>
<gene>
    <name evidence="2" type="ORF">TG1_46</name>
</gene>
<dbReference type="KEGG" id="vg:13827604"/>
<sequence>MRFRHEGAPADGRDQPPLTDKVSNSPCRRRAGNAEFGTQRDGSGKAHAGRIFAGINPAFDLRSNLRPCGFRSVELHKRSR</sequence>
<keyword evidence="3" id="KW-1185">Reference proteome</keyword>
<accession>K4HYL9</accession>
<name>K4HYL9_9CAUD</name>
<evidence type="ECO:0000313" key="3">
    <source>
        <dbReference type="Proteomes" id="UP000008669"/>
    </source>
</evidence>
<organism evidence="2 3">
    <name type="scientific">Streptomyces phage TG1</name>
    <dbReference type="NCBI Taxonomy" id="2927987"/>
    <lineage>
        <taxon>Viruses</taxon>
        <taxon>Duplodnaviria</taxon>
        <taxon>Heunggongvirae</taxon>
        <taxon>Uroviricota</taxon>
        <taxon>Caudoviricetes</taxon>
        <taxon>Colingsworthviridae</taxon>
        <taxon>Tigunavirus</taxon>
        <taxon>Tigunavirus TG1</taxon>
    </lineage>
</organism>